<keyword evidence="8" id="KW-1185">Reference proteome</keyword>
<evidence type="ECO:0000313" key="8">
    <source>
        <dbReference type="Proteomes" id="UP000199556"/>
    </source>
</evidence>
<dbReference type="Pfam" id="PF00877">
    <property type="entry name" value="NLPC_P60"/>
    <property type="match status" value="1"/>
</dbReference>
<feature type="domain" description="NlpC/P60" evidence="6">
    <location>
        <begin position="46"/>
        <end position="169"/>
    </location>
</feature>
<keyword evidence="4" id="KW-0788">Thiol protease</keyword>
<dbReference type="PROSITE" id="PS51257">
    <property type="entry name" value="PROKAR_LIPOPROTEIN"/>
    <property type="match status" value="1"/>
</dbReference>
<evidence type="ECO:0000256" key="1">
    <source>
        <dbReference type="ARBA" id="ARBA00007074"/>
    </source>
</evidence>
<dbReference type="EMBL" id="FOUO01000003">
    <property type="protein sequence ID" value="SFM35121.1"/>
    <property type="molecule type" value="Genomic_DNA"/>
</dbReference>
<feature type="chain" id="PRO_5011595590" evidence="5">
    <location>
        <begin position="32"/>
        <end position="180"/>
    </location>
</feature>
<reference evidence="7 8" key="1">
    <citation type="submission" date="2016-10" db="EMBL/GenBank/DDBJ databases">
        <authorList>
            <person name="de Groot N.N."/>
        </authorList>
    </citation>
    <scope>NUCLEOTIDE SEQUENCE [LARGE SCALE GENOMIC DNA]</scope>
    <source>
        <strain evidence="7 8">DSM 4180</strain>
    </source>
</reference>
<comment type="similarity">
    <text evidence="1">Belongs to the peptidase C40 family.</text>
</comment>
<dbReference type="InterPro" id="IPR000064">
    <property type="entry name" value="NLP_P60_dom"/>
</dbReference>
<dbReference type="SUPFAM" id="SSF54001">
    <property type="entry name" value="Cysteine proteinases"/>
    <property type="match status" value="1"/>
</dbReference>
<dbReference type="GO" id="GO:0008234">
    <property type="term" value="F:cysteine-type peptidase activity"/>
    <property type="evidence" value="ECO:0007669"/>
    <property type="project" value="UniProtKB-KW"/>
</dbReference>
<dbReference type="GO" id="GO:0006508">
    <property type="term" value="P:proteolysis"/>
    <property type="evidence" value="ECO:0007669"/>
    <property type="project" value="UniProtKB-KW"/>
</dbReference>
<organism evidence="7 8">
    <name type="scientific">Ectothiorhodospira mobilis</name>
    <dbReference type="NCBI Taxonomy" id="195064"/>
    <lineage>
        <taxon>Bacteria</taxon>
        <taxon>Pseudomonadati</taxon>
        <taxon>Pseudomonadota</taxon>
        <taxon>Gammaproteobacteria</taxon>
        <taxon>Chromatiales</taxon>
        <taxon>Ectothiorhodospiraceae</taxon>
        <taxon>Ectothiorhodospira</taxon>
    </lineage>
</organism>
<dbReference type="AlphaFoldDB" id="A0A1I4Q4X5"/>
<dbReference type="Proteomes" id="UP000199556">
    <property type="component" value="Unassembled WGS sequence"/>
</dbReference>
<accession>A0A1I4Q4X5</accession>
<evidence type="ECO:0000256" key="5">
    <source>
        <dbReference type="SAM" id="SignalP"/>
    </source>
</evidence>
<dbReference type="PANTHER" id="PTHR47053:SF1">
    <property type="entry name" value="MUREIN DD-ENDOPEPTIDASE MEPH-RELATED"/>
    <property type="match status" value="1"/>
</dbReference>
<evidence type="ECO:0000313" key="7">
    <source>
        <dbReference type="EMBL" id="SFM35121.1"/>
    </source>
</evidence>
<keyword evidence="5" id="KW-0732">Signal</keyword>
<sequence>MAGRVPSPRPWRRTAAHAAVCTLTLLLAACASPPPRTVKGPDEPLPPLRERVVFSALSQVGTPYRYGGRTPEQGFDCSGLVWHSHRQAGLNPPRTTTAQSRAAHRIPTTALRPGDLLFFRTGGGGVNHVGIYIGEGRFVHAPSSGRRVSTQRLDHPYWRPRLLHAGHLYGDTDPPGGRRP</sequence>
<dbReference type="STRING" id="195064.SAMN05421721_103153"/>
<proteinExistence type="inferred from homology"/>
<evidence type="ECO:0000256" key="3">
    <source>
        <dbReference type="ARBA" id="ARBA00022801"/>
    </source>
</evidence>
<dbReference type="PANTHER" id="PTHR47053">
    <property type="entry name" value="MUREIN DD-ENDOPEPTIDASE MEPH-RELATED"/>
    <property type="match status" value="1"/>
</dbReference>
<protein>
    <submittedName>
        <fullName evidence="7">NlpC/P60 family protein</fullName>
    </submittedName>
</protein>
<feature type="signal peptide" evidence="5">
    <location>
        <begin position="1"/>
        <end position="31"/>
    </location>
</feature>
<gene>
    <name evidence="7" type="ORF">SAMN05421721_103153</name>
</gene>
<evidence type="ECO:0000259" key="6">
    <source>
        <dbReference type="PROSITE" id="PS51935"/>
    </source>
</evidence>
<dbReference type="PROSITE" id="PS51935">
    <property type="entry name" value="NLPC_P60"/>
    <property type="match status" value="1"/>
</dbReference>
<keyword evidence="2" id="KW-0645">Protease</keyword>
<dbReference type="InterPro" id="IPR051202">
    <property type="entry name" value="Peptidase_C40"/>
</dbReference>
<dbReference type="OrthoDB" id="9807055at2"/>
<dbReference type="Gene3D" id="3.90.1720.10">
    <property type="entry name" value="endopeptidase domain like (from Nostoc punctiforme)"/>
    <property type="match status" value="1"/>
</dbReference>
<evidence type="ECO:0000256" key="2">
    <source>
        <dbReference type="ARBA" id="ARBA00022670"/>
    </source>
</evidence>
<dbReference type="InterPro" id="IPR038765">
    <property type="entry name" value="Papain-like_cys_pep_sf"/>
</dbReference>
<evidence type="ECO:0000256" key="4">
    <source>
        <dbReference type="ARBA" id="ARBA00022807"/>
    </source>
</evidence>
<keyword evidence="3" id="KW-0378">Hydrolase</keyword>
<dbReference type="RefSeq" id="WP_090483843.1">
    <property type="nucleotide sequence ID" value="NZ_FOUO01000003.1"/>
</dbReference>
<name>A0A1I4Q4X5_ECTMO</name>